<organism evidence="2 3">
    <name type="scientific">Kitasatospora xanthocidica</name>
    <dbReference type="NCBI Taxonomy" id="83382"/>
    <lineage>
        <taxon>Bacteria</taxon>
        <taxon>Bacillati</taxon>
        <taxon>Actinomycetota</taxon>
        <taxon>Actinomycetes</taxon>
        <taxon>Kitasatosporales</taxon>
        <taxon>Streptomycetaceae</taxon>
        <taxon>Kitasatospora</taxon>
    </lineage>
</organism>
<evidence type="ECO:0000256" key="1">
    <source>
        <dbReference type="SAM" id="Phobius"/>
    </source>
</evidence>
<protein>
    <recommendedName>
        <fullName evidence="4">Transmembrane protein</fullName>
    </recommendedName>
</protein>
<evidence type="ECO:0000313" key="3">
    <source>
        <dbReference type="Proteomes" id="UP000263377"/>
    </source>
</evidence>
<keyword evidence="3" id="KW-1185">Reference proteome</keyword>
<proteinExistence type="predicted"/>
<accession>A0A372ZN91</accession>
<evidence type="ECO:0008006" key="4">
    <source>
        <dbReference type="Google" id="ProtNLM"/>
    </source>
</evidence>
<dbReference type="Proteomes" id="UP000263377">
    <property type="component" value="Unassembled WGS sequence"/>
</dbReference>
<dbReference type="AlphaFoldDB" id="A0A372ZN91"/>
<dbReference type="RefSeq" id="WP_117485559.1">
    <property type="nucleotide sequence ID" value="NZ_QVIG01000001.1"/>
</dbReference>
<keyword evidence="1" id="KW-1133">Transmembrane helix</keyword>
<comment type="caution">
    <text evidence="2">The sequence shown here is derived from an EMBL/GenBank/DDBJ whole genome shotgun (WGS) entry which is preliminary data.</text>
</comment>
<evidence type="ECO:0000313" key="2">
    <source>
        <dbReference type="EMBL" id="RGD56900.1"/>
    </source>
</evidence>
<sequence length="181" mass="19573">MAVDGGNMAQAVIDTAYNERKRLHTGRSRTVAVVLFGLLIALGFFLALVVGKADPNTPPTCDGKTMTRHSECRIWSSRGGGGTYSYDEMIDRRESGNGVWRVVGFGGAGVAAVLMVVSIAKLNPNRPWGQPVGAACPRCRELNLREKHTVHSVTRGRTTHRYSGIVTLCTPACGFSAIRQR</sequence>
<dbReference type="EMBL" id="QVIG01000001">
    <property type="protein sequence ID" value="RGD56900.1"/>
    <property type="molecule type" value="Genomic_DNA"/>
</dbReference>
<name>A0A372ZN91_9ACTN</name>
<reference evidence="2 3" key="1">
    <citation type="submission" date="2018-08" db="EMBL/GenBank/DDBJ databases">
        <title>Diversity &amp; Physiological Properties of Lignin-Decomposing Actinobacteria from Soil.</title>
        <authorList>
            <person name="Roh S.G."/>
            <person name="Kim S.B."/>
        </authorList>
    </citation>
    <scope>NUCLEOTIDE SEQUENCE [LARGE SCALE GENOMIC DNA]</scope>
    <source>
        <strain evidence="2 3">MMS17-GH009</strain>
    </source>
</reference>
<feature type="transmembrane region" description="Helical" evidence="1">
    <location>
        <begin position="30"/>
        <end position="50"/>
    </location>
</feature>
<keyword evidence="1" id="KW-0812">Transmembrane</keyword>
<feature type="transmembrane region" description="Helical" evidence="1">
    <location>
        <begin position="99"/>
        <end position="120"/>
    </location>
</feature>
<keyword evidence="1" id="KW-0472">Membrane</keyword>
<gene>
    <name evidence="2" type="ORF">DR950_03045</name>
</gene>